<dbReference type="Proteomes" id="UP000279968">
    <property type="component" value="Unassembled WGS sequence"/>
</dbReference>
<evidence type="ECO:0000256" key="1">
    <source>
        <dbReference type="SAM" id="MobiDB-lite"/>
    </source>
</evidence>
<accession>A0A3B0AEK5</accession>
<feature type="compositionally biased region" description="Low complexity" evidence="1">
    <location>
        <begin position="321"/>
        <end position="336"/>
    </location>
</feature>
<sequence length="426" mass="44078">MATTQLPAWRAAWAERENDRRRRTHHRDLETWRRRADELTRQRIEALAFLGCTEPRTGLPVDLGDDELVFRILPTAELVEATGRHVPGLPHPALSIGRPTPSSRTLPKGLRVADAGLAVVTNHRVAFAGRALRREWRYADLAGPAHHPDAPVTLLHTSDAGRLAGLLVPDVSVANARFYLTLAVAVARGERAAVVAELDALVEAHERDRPAPPPAADPWQAPLVARRPDRRAAVAVATVAFVTFTASAHGADEDLPQYRAEAGRVVVTDVEPPVVIGAVVPTLAPVPPVVAVPSGGTAGITGGTSDAGSPGDGPQAGGPGEAPAEDSATPARSAAPGAGGGSGRAPVTAPARPPASPTAPPPPAATTPPSSPAPTTPPSTSPPPPAAPSPAPTSPPPSSPDNRLLTVCLDPLRLPLLDPLLCPRDE</sequence>
<comment type="caution">
    <text evidence="2">The sequence shown here is derived from an EMBL/GenBank/DDBJ whole genome shotgun (WGS) entry which is preliminary data.</text>
</comment>
<protein>
    <submittedName>
        <fullName evidence="2">Uncharacterized protein</fullName>
    </submittedName>
</protein>
<gene>
    <name evidence="2" type="ORF">D7193_06360</name>
</gene>
<feature type="compositionally biased region" description="Gly residues" evidence="1">
    <location>
        <begin position="310"/>
        <end position="320"/>
    </location>
</feature>
<dbReference type="EMBL" id="RBAN01000001">
    <property type="protein sequence ID" value="RKN58207.1"/>
    <property type="molecule type" value="Genomic_DNA"/>
</dbReference>
<keyword evidence="3" id="KW-1185">Reference proteome</keyword>
<name>A0A3B0AEK5_9ACTN</name>
<dbReference type="AlphaFoldDB" id="A0A3B0AEK5"/>
<feature type="compositionally biased region" description="Pro residues" evidence="1">
    <location>
        <begin position="351"/>
        <end position="399"/>
    </location>
</feature>
<evidence type="ECO:0000313" key="3">
    <source>
        <dbReference type="Proteomes" id="UP000279968"/>
    </source>
</evidence>
<feature type="region of interest" description="Disordered" evidence="1">
    <location>
        <begin position="297"/>
        <end position="404"/>
    </location>
</feature>
<reference evidence="2 3" key="1">
    <citation type="journal article" date="2015" name="Int. J. Syst. Evol. Microbiol.">
        <title>Micromonospora costi sp. nov., isolated from a leaf of Costus speciosus.</title>
        <authorList>
            <person name="Thawai C."/>
        </authorList>
    </citation>
    <scope>NUCLEOTIDE SEQUENCE [LARGE SCALE GENOMIC DNA]</scope>
    <source>
        <strain evidence="2 3">CS1-12</strain>
    </source>
</reference>
<evidence type="ECO:0000313" key="2">
    <source>
        <dbReference type="EMBL" id="RKN58207.1"/>
    </source>
</evidence>
<proteinExistence type="predicted"/>
<organism evidence="2 3">
    <name type="scientific">Micromonospora costi</name>
    <dbReference type="NCBI Taxonomy" id="1530042"/>
    <lineage>
        <taxon>Bacteria</taxon>
        <taxon>Bacillati</taxon>
        <taxon>Actinomycetota</taxon>
        <taxon>Actinomycetes</taxon>
        <taxon>Micromonosporales</taxon>
        <taxon>Micromonosporaceae</taxon>
        <taxon>Micromonospora</taxon>
    </lineage>
</organism>